<sequence length="84" mass="8508">MGKVIMVWAIGGAFAATAFLFAIAWSILVHPIQSATALLKTGLGIAGIAYVAAGVMAGNFGNGAIGVFLLGATSLISYLQARRP</sequence>
<gene>
    <name evidence="2" type="ORF">GU243_01110</name>
</gene>
<keyword evidence="1" id="KW-0812">Transmembrane</keyword>
<dbReference type="Proteomes" id="UP000464186">
    <property type="component" value="Chromosome"/>
</dbReference>
<evidence type="ECO:0000313" key="3">
    <source>
        <dbReference type="Proteomes" id="UP000464186"/>
    </source>
</evidence>
<accession>A0A6P1NEA9</accession>
<dbReference type="AlphaFoldDB" id="A0A6P1NEA9"/>
<evidence type="ECO:0000256" key="1">
    <source>
        <dbReference type="SAM" id="Phobius"/>
    </source>
</evidence>
<proteinExistence type="predicted"/>
<keyword evidence="1" id="KW-0472">Membrane</keyword>
<reference evidence="2 3" key="1">
    <citation type="submission" date="2020-01" db="EMBL/GenBank/DDBJ databases">
        <title>Pseudarthrobacter psychrotolerans sp. nov., isolated from antarctic soil.</title>
        <authorList>
            <person name="Shin Y."/>
            <person name="Park W."/>
        </authorList>
    </citation>
    <scope>NUCLEOTIDE SEQUENCE [LARGE SCALE GENOMIC DNA]</scope>
    <source>
        <strain evidence="2 3">YJ56</strain>
    </source>
</reference>
<feature type="transmembrane region" description="Helical" evidence="1">
    <location>
        <begin position="6"/>
        <end position="25"/>
    </location>
</feature>
<keyword evidence="3" id="KW-1185">Reference proteome</keyword>
<evidence type="ECO:0000313" key="2">
    <source>
        <dbReference type="EMBL" id="QHK18606.1"/>
    </source>
</evidence>
<dbReference type="EMBL" id="CP047898">
    <property type="protein sequence ID" value="QHK18606.1"/>
    <property type="molecule type" value="Genomic_DNA"/>
</dbReference>
<dbReference type="KEGG" id="psey:GU243_01110"/>
<name>A0A6P1NEA9_9MICC</name>
<protein>
    <submittedName>
        <fullName evidence="2">Uncharacterized protein</fullName>
    </submittedName>
</protein>
<keyword evidence="1" id="KW-1133">Transmembrane helix</keyword>
<organism evidence="2 3">
    <name type="scientific">Pseudarthrobacter psychrotolerans</name>
    <dbReference type="NCBI Taxonomy" id="2697569"/>
    <lineage>
        <taxon>Bacteria</taxon>
        <taxon>Bacillati</taxon>
        <taxon>Actinomycetota</taxon>
        <taxon>Actinomycetes</taxon>
        <taxon>Micrococcales</taxon>
        <taxon>Micrococcaceae</taxon>
        <taxon>Pseudarthrobacter</taxon>
    </lineage>
</organism>